<proteinExistence type="predicted"/>
<evidence type="ECO:0000313" key="2">
    <source>
        <dbReference type="Proteomes" id="UP001058098"/>
    </source>
</evidence>
<dbReference type="Proteomes" id="UP001058098">
    <property type="component" value="Chromosome"/>
</dbReference>
<evidence type="ECO:0000313" key="1">
    <source>
        <dbReference type="EMBL" id="UVC14722.1"/>
    </source>
</evidence>
<reference evidence="1" key="1">
    <citation type="submission" date="2020-09" db="EMBL/GenBank/DDBJ databases">
        <title>Rhizobia associated with sainfoin plants.</title>
        <authorList>
            <person name="Asharfi S."/>
            <person name="Kuzmanovic N."/>
            <person name="Bunk B."/>
            <person name="Sproeer C."/>
            <person name="Becker M."/>
            <person name="Thuenen T."/>
        </authorList>
    </citation>
    <scope>NUCLEOTIDE SEQUENCE</scope>
    <source>
        <strain evidence="1">OM4</strain>
    </source>
</reference>
<sequence>MDNAPSRAMPRYQCHKKVRAFKIASVILSDAGIVTKIIAVGDERRKPLAVPNDWHKRYAGTDTDKGYFVLYDGGYASWSPSKEFEDGYTLIE</sequence>
<name>A0ABY5QVJ2_9HYPH</name>
<protein>
    <submittedName>
        <fullName evidence="1">Uncharacterized protein</fullName>
    </submittedName>
</protein>
<dbReference type="EMBL" id="CP062229">
    <property type="protein sequence ID" value="UVC14722.1"/>
    <property type="molecule type" value="Genomic_DNA"/>
</dbReference>
<keyword evidence="2" id="KW-1185">Reference proteome</keyword>
<gene>
    <name evidence="1" type="ORF">IHQ72_29585</name>
</gene>
<organism evidence="1 2">
    <name type="scientific">Mesorhizobium onobrychidis</name>
    <dbReference type="NCBI Taxonomy" id="2775404"/>
    <lineage>
        <taxon>Bacteria</taxon>
        <taxon>Pseudomonadati</taxon>
        <taxon>Pseudomonadota</taxon>
        <taxon>Alphaproteobacteria</taxon>
        <taxon>Hyphomicrobiales</taxon>
        <taxon>Phyllobacteriaceae</taxon>
        <taxon>Mesorhizobium</taxon>
    </lineage>
</organism>
<dbReference type="RefSeq" id="WP_258119118.1">
    <property type="nucleotide sequence ID" value="NZ_CP062229.1"/>
</dbReference>
<accession>A0ABY5QVJ2</accession>